<gene>
    <name evidence="2" type="ORF">V1477_011015</name>
</gene>
<keyword evidence="3" id="KW-1185">Reference proteome</keyword>
<sequence length="100" mass="11744">MTINTIDVPCVAAMINNELFLPNLPSNNTVWIGYQRFTRREKPNYQMLQQSYMYQICNDIVFFLEMCVLLFSCIIEKNKLKLGQLLLTTSYVNDDDDIHI</sequence>
<reference evidence="2 3" key="1">
    <citation type="journal article" date="2024" name="Ann. Entomol. Soc. Am.">
        <title>Genomic analyses of the southern and eastern yellowjacket wasps (Hymenoptera: Vespidae) reveal evolutionary signatures of social life.</title>
        <authorList>
            <person name="Catto M.A."/>
            <person name="Caine P.B."/>
            <person name="Orr S.E."/>
            <person name="Hunt B.G."/>
            <person name="Goodisman M.A.D."/>
        </authorList>
    </citation>
    <scope>NUCLEOTIDE SEQUENCE [LARGE SCALE GENOMIC DNA]</scope>
    <source>
        <strain evidence="2">232</strain>
        <tissue evidence="2">Head and thorax</tissue>
    </source>
</reference>
<dbReference type="EMBL" id="JAYRBN010000061">
    <property type="protein sequence ID" value="KAL2739626.1"/>
    <property type="molecule type" value="Genomic_DNA"/>
</dbReference>
<feature type="transmembrane region" description="Helical" evidence="1">
    <location>
        <begin position="52"/>
        <end position="75"/>
    </location>
</feature>
<proteinExistence type="predicted"/>
<keyword evidence="1" id="KW-1133">Transmembrane helix</keyword>
<accession>A0ABD2C3L0</accession>
<evidence type="ECO:0000313" key="2">
    <source>
        <dbReference type="EMBL" id="KAL2739626.1"/>
    </source>
</evidence>
<dbReference type="AlphaFoldDB" id="A0ABD2C3L0"/>
<keyword evidence="1" id="KW-0472">Membrane</keyword>
<organism evidence="2 3">
    <name type="scientific">Vespula maculifrons</name>
    <name type="common">Eastern yellow jacket</name>
    <name type="synonym">Wasp</name>
    <dbReference type="NCBI Taxonomy" id="7453"/>
    <lineage>
        <taxon>Eukaryota</taxon>
        <taxon>Metazoa</taxon>
        <taxon>Ecdysozoa</taxon>
        <taxon>Arthropoda</taxon>
        <taxon>Hexapoda</taxon>
        <taxon>Insecta</taxon>
        <taxon>Pterygota</taxon>
        <taxon>Neoptera</taxon>
        <taxon>Endopterygota</taxon>
        <taxon>Hymenoptera</taxon>
        <taxon>Apocrita</taxon>
        <taxon>Aculeata</taxon>
        <taxon>Vespoidea</taxon>
        <taxon>Vespidae</taxon>
        <taxon>Vespinae</taxon>
        <taxon>Vespula</taxon>
    </lineage>
</organism>
<dbReference type="Proteomes" id="UP001607303">
    <property type="component" value="Unassembled WGS sequence"/>
</dbReference>
<keyword evidence="1" id="KW-0812">Transmembrane</keyword>
<evidence type="ECO:0000256" key="1">
    <source>
        <dbReference type="SAM" id="Phobius"/>
    </source>
</evidence>
<name>A0ABD2C3L0_VESMC</name>
<evidence type="ECO:0000313" key="3">
    <source>
        <dbReference type="Proteomes" id="UP001607303"/>
    </source>
</evidence>
<feature type="non-terminal residue" evidence="2">
    <location>
        <position position="100"/>
    </location>
</feature>
<protein>
    <submittedName>
        <fullName evidence="2">Uncharacterized protein</fullName>
    </submittedName>
</protein>
<comment type="caution">
    <text evidence="2">The sequence shown here is derived from an EMBL/GenBank/DDBJ whole genome shotgun (WGS) entry which is preliminary data.</text>
</comment>